<evidence type="ECO:0000256" key="1">
    <source>
        <dbReference type="SAM" id="MobiDB-lite"/>
    </source>
</evidence>
<dbReference type="AlphaFoldDB" id="A0AA39CR83"/>
<gene>
    <name evidence="2" type="ORF">H2200_000709</name>
</gene>
<dbReference type="Proteomes" id="UP001172673">
    <property type="component" value="Unassembled WGS sequence"/>
</dbReference>
<comment type="caution">
    <text evidence="2">The sequence shown here is derived from an EMBL/GenBank/DDBJ whole genome shotgun (WGS) entry which is preliminary data.</text>
</comment>
<reference evidence="2" key="1">
    <citation type="submission" date="2022-10" db="EMBL/GenBank/DDBJ databases">
        <title>Culturing micro-colonial fungi from biological soil crusts in the Mojave desert and describing Neophaeococcomyces mojavensis, and introducing the new genera and species Taxawa tesnikishii.</title>
        <authorList>
            <person name="Kurbessoian T."/>
            <person name="Stajich J.E."/>
        </authorList>
    </citation>
    <scope>NUCLEOTIDE SEQUENCE</scope>
    <source>
        <strain evidence="2">TK_41</strain>
    </source>
</reference>
<proteinExistence type="predicted"/>
<organism evidence="2 3">
    <name type="scientific">Cladophialophora chaetospira</name>
    <dbReference type="NCBI Taxonomy" id="386627"/>
    <lineage>
        <taxon>Eukaryota</taxon>
        <taxon>Fungi</taxon>
        <taxon>Dikarya</taxon>
        <taxon>Ascomycota</taxon>
        <taxon>Pezizomycotina</taxon>
        <taxon>Eurotiomycetes</taxon>
        <taxon>Chaetothyriomycetidae</taxon>
        <taxon>Chaetothyriales</taxon>
        <taxon>Herpotrichiellaceae</taxon>
        <taxon>Cladophialophora</taxon>
    </lineage>
</organism>
<name>A0AA39CR83_9EURO</name>
<keyword evidence="3" id="KW-1185">Reference proteome</keyword>
<protein>
    <submittedName>
        <fullName evidence="2">Uncharacterized protein</fullName>
    </submittedName>
</protein>
<feature type="region of interest" description="Disordered" evidence="1">
    <location>
        <begin position="71"/>
        <end position="105"/>
    </location>
</feature>
<accession>A0AA39CR83</accession>
<dbReference type="EMBL" id="JAPDRK010000001">
    <property type="protein sequence ID" value="KAJ9616988.1"/>
    <property type="molecule type" value="Genomic_DNA"/>
</dbReference>
<sequence>MVRASASQAAMQQVQGTATSVTKSSTLFAGVAASGAPFIWQNTMEQTVNFATSTSRFDNCSYNRVEQAVQYPPPQVTVPPTKINGGGEQQPSSQQNKPLRGGGSEAKMVKVNGRWYQVTYDSKGNKQIAKVRR</sequence>
<evidence type="ECO:0000313" key="3">
    <source>
        <dbReference type="Proteomes" id="UP001172673"/>
    </source>
</evidence>
<evidence type="ECO:0000313" key="2">
    <source>
        <dbReference type="EMBL" id="KAJ9616988.1"/>
    </source>
</evidence>